<dbReference type="Proteomes" id="UP001146793">
    <property type="component" value="Unassembled WGS sequence"/>
</dbReference>
<organism evidence="2 3">
    <name type="scientific">Anaeramoeba flamelloides</name>
    <dbReference type="NCBI Taxonomy" id="1746091"/>
    <lineage>
        <taxon>Eukaryota</taxon>
        <taxon>Metamonada</taxon>
        <taxon>Anaeramoebidae</taxon>
        <taxon>Anaeramoeba</taxon>
    </lineage>
</organism>
<dbReference type="GO" id="GO:0016787">
    <property type="term" value="F:hydrolase activity"/>
    <property type="evidence" value="ECO:0007669"/>
    <property type="project" value="UniProtKB-ARBA"/>
</dbReference>
<evidence type="ECO:0000313" key="2">
    <source>
        <dbReference type="EMBL" id="KAJ3434679.1"/>
    </source>
</evidence>
<name>A0AAV7Z4Y7_9EUKA</name>
<comment type="caution">
    <text evidence="2">The sequence shown here is derived from an EMBL/GenBank/DDBJ whole genome shotgun (WGS) entry which is preliminary data.</text>
</comment>
<dbReference type="Gene3D" id="3.40.720.10">
    <property type="entry name" value="Alkaline Phosphatase, subunit A"/>
    <property type="match status" value="1"/>
</dbReference>
<evidence type="ECO:0000256" key="1">
    <source>
        <dbReference type="SAM" id="Phobius"/>
    </source>
</evidence>
<evidence type="ECO:0000313" key="3">
    <source>
        <dbReference type="Proteomes" id="UP001146793"/>
    </source>
</evidence>
<proteinExistence type="predicted"/>
<keyword evidence="1" id="KW-1133">Transmembrane helix</keyword>
<keyword evidence="1" id="KW-0472">Membrane</keyword>
<dbReference type="CDD" id="cd16018">
    <property type="entry name" value="Enpp"/>
    <property type="match status" value="1"/>
</dbReference>
<dbReference type="EMBL" id="JANTQA010000042">
    <property type="protein sequence ID" value="KAJ3434679.1"/>
    <property type="molecule type" value="Genomic_DNA"/>
</dbReference>
<dbReference type="PANTHER" id="PTHR10151">
    <property type="entry name" value="ECTONUCLEOTIDE PYROPHOSPHATASE/PHOSPHODIESTERASE"/>
    <property type="match status" value="1"/>
</dbReference>
<feature type="transmembrane region" description="Helical" evidence="1">
    <location>
        <begin position="12"/>
        <end position="33"/>
    </location>
</feature>
<accession>A0AAV7Z4Y7</accession>
<dbReference type="InterPro" id="IPR002591">
    <property type="entry name" value="Phosphodiest/P_Trfase"/>
</dbReference>
<gene>
    <name evidence="2" type="ORF">M0812_01800</name>
</gene>
<dbReference type="AlphaFoldDB" id="A0AAV7Z4Y7"/>
<protein>
    <submittedName>
        <fullName evidence="2">Ectonucleotide pyrophosphatase/phosphodiesterase</fullName>
    </submittedName>
</protein>
<dbReference type="Pfam" id="PF01663">
    <property type="entry name" value="Phosphodiest"/>
    <property type="match status" value="1"/>
</dbReference>
<dbReference type="InterPro" id="IPR017850">
    <property type="entry name" value="Alkaline_phosphatase_core_sf"/>
</dbReference>
<dbReference type="PANTHER" id="PTHR10151:SF120">
    <property type="entry name" value="BIS(5'-ADENOSYL)-TRIPHOSPHATASE"/>
    <property type="match status" value="1"/>
</dbReference>
<dbReference type="SUPFAM" id="SSF53649">
    <property type="entry name" value="Alkaline phosphatase-like"/>
    <property type="match status" value="1"/>
</dbReference>
<reference evidence="2" key="1">
    <citation type="submission" date="2022-08" db="EMBL/GenBank/DDBJ databases">
        <title>Novel sulphate-reducing endosymbionts in the free-living metamonad Anaeramoeba.</title>
        <authorList>
            <person name="Jerlstrom-Hultqvist J."/>
            <person name="Cepicka I."/>
            <person name="Gallot-Lavallee L."/>
            <person name="Salas-Leiva D."/>
            <person name="Curtis B.A."/>
            <person name="Zahonova K."/>
            <person name="Pipaliya S."/>
            <person name="Dacks J."/>
            <person name="Roger A.J."/>
        </authorList>
    </citation>
    <scope>NUCLEOTIDE SEQUENCE</scope>
    <source>
        <strain evidence="2">Busselton2</strain>
    </source>
</reference>
<sequence length="502" mass="57723">MVAKQKTQSLKVIIAVILVCIFLITFSGIFLFMNFKEEQFVGAINEDIDMSQSVLIISIDAFRHDYFECAEAPNLKGMSDQIHIQKLIPPFPSKTFVSHYSQITGLYPAWSGIVANTMYDAEQNLTFSIGSASSQESLWWWGEPFWISNQREGHLSGTVFWVASDVGIYGRNESPTYPTYYLSYDRDVTYKARIDQFFDWLDLPEAIRPNFYTLYFESVDDMGHMYGPCSKEVTEAIEDVDNWIGYLIRGLEARGLWKAPNGLNVIVDSDHGMTKTSKDKVIIIDDYIQIETSLIHCAHMEHLHLYPSLKDDFRYNDLDCQKRNSQLFHDDSRQNKKRFQKNLNQNSPSQDYEAQVVNFSPVTQIIPAEGKEEQVYQKLVNASQNWTVYKKEDVPSKYHYSWEGNSRIKPIIIVLDLGWSISDRAYYEKYPDNFNGGNHGYANDHDDMAGFFVASGPAFVQENNSILKLENLEIYQILQKIVGLKNPAPNNGTMKNVESLFQ</sequence>
<keyword evidence="1" id="KW-0812">Transmembrane</keyword>